<name>A0A2P2PDW1_RHIMU</name>
<keyword evidence="1" id="KW-0732">Signal</keyword>
<evidence type="ECO:0000256" key="1">
    <source>
        <dbReference type="SAM" id="SignalP"/>
    </source>
</evidence>
<feature type="chain" id="PRO_5015203021" evidence="1">
    <location>
        <begin position="20"/>
        <end position="54"/>
    </location>
</feature>
<proteinExistence type="predicted"/>
<accession>A0A2P2PDW1</accession>
<dbReference type="AlphaFoldDB" id="A0A2P2PDW1"/>
<reference evidence="2" key="1">
    <citation type="submission" date="2018-02" db="EMBL/GenBank/DDBJ databases">
        <title>Rhizophora mucronata_Transcriptome.</title>
        <authorList>
            <person name="Meera S.P."/>
            <person name="Sreeshan A."/>
            <person name="Augustine A."/>
        </authorList>
    </citation>
    <scope>NUCLEOTIDE SEQUENCE</scope>
    <source>
        <tissue evidence="2">Leaf</tissue>
    </source>
</reference>
<dbReference type="EMBL" id="GGEC01072436">
    <property type="protein sequence ID" value="MBX52920.1"/>
    <property type="molecule type" value="Transcribed_RNA"/>
</dbReference>
<organism evidence="2">
    <name type="scientific">Rhizophora mucronata</name>
    <name type="common">Asiatic mangrove</name>
    <dbReference type="NCBI Taxonomy" id="61149"/>
    <lineage>
        <taxon>Eukaryota</taxon>
        <taxon>Viridiplantae</taxon>
        <taxon>Streptophyta</taxon>
        <taxon>Embryophyta</taxon>
        <taxon>Tracheophyta</taxon>
        <taxon>Spermatophyta</taxon>
        <taxon>Magnoliopsida</taxon>
        <taxon>eudicotyledons</taxon>
        <taxon>Gunneridae</taxon>
        <taxon>Pentapetalae</taxon>
        <taxon>rosids</taxon>
        <taxon>fabids</taxon>
        <taxon>Malpighiales</taxon>
        <taxon>Rhizophoraceae</taxon>
        <taxon>Rhizophora</taxon>
    </lineage>
</organism>
<feature type="signal peptide" evidence="1">
    <location>
        <begin position="1"/>
        <end position="19"/>
    </location>
</feature>
<protein>
    <submittedName>
        <fullName evidence="2">Uncharacterized protein</fullName>
    </submittedName>
</protein>
<sequence>MSFWFLMCCLFCTTTTCHGLIMPQEYSTVYTRLSAYWWFLTLTFINQPVLISSC</sequence>
<evidence type="ECO:0000313" key="2">
    <source>
        <dbReference type="EMBL" id="MBX52920.1"/>
    </source>
</evidence>